<keyword evidence="2" id="KW-1185">Reference proteome</keyword>
<dbReference type="EMBL" id="JAZHOJ010000038">
    <property type="protein sequence ID" value="MFK7004738.1"/>
    <property type="molecule type" value="Genomic_DNA"/>
</dbReference>
<comment type="caution">
    <text evidence="1">The sequence shown here is derived from an EMBL/GenBank/DDBJ whole genome shotgun (WGS) entry which is preliminary data.</text>
</comment>
<dbReference type="RefSeq" id="WP_088466959.1">
    <property type="nucleotide sequence ID" value="NZ_JAZHOJ010000038.1"/>
</dbReference>
<name>A0ABW8PJY6_9FLAO</name>
<organism evidence="1 2">
    <name type="scientific">Flavobacterium covae</name>
    <dbReference type="NCBI Taxonomy" id="2906076"/>
    <lineage>
        <taxon>Bacteria</taxon>
        <taxon>Pseudomonadati</taxon>
        <taxon>Bacteroidota</taxon>
        <taxon>Flavobacteriia</taxon>
        <taxon>Flavobacteriales</taxon>
        <taxon>Flavobacteriaceae</taxon>
        <taxon>Flavobacterium</taxon>
    </lineage>
</organism>
<evidence type="ECO:0008006" key="3">
    <source>
        <dbReference type="Google" id="ProtNLM"/>
    </source>
</evidence>
<evidence type="ECO:0000313" key="1">
    <source>
        <dbReference type="EMBL" id="MFK7004738.1"/>
    </source>
</evidence>
<gene>
    <name evidence="1" type="ORF">V3467_12910</name>
</gene>
<accession>A0ABW8PJY6</accession>
<dbReference type="Proteomes" id="UP001621713">
    <property type="component" value="Unassembled WGS sequence"/>
</dbReference>
<evidence type="ECO:0000313" key="2">
    <source>
        <dbReference type="Proteomes" id="UP001621713"/>
    </source>
</evidence>
<reference evidence="1 2" key="1">
    <citation type="submission" date="2024-02" db="EMBL/GenBank/DDBJ databases">
        <title>Comparative Genomic Analysis of Flavobacterium Species Causing Columnaris Disease of Freshwater Fish in Thailand: Insights into Virulence and Resistance Mechanisms.</title>
        <authorList>
            <person name="Nguyen D."/>
            <person name="Chokmangmeepisarn P."/>
            <person name="Khianchaikhan K."/>
            <person name="Morishita M."/>
            <person name="Bunnoy A."/>
            <person name="Rodkhum C."/>
        </authorList>
    </citation>
    <scope>NUCLEOTIDE SEQUENCE [LARGE SCALE GENOMIC DNA]</scope>
    <source>
        <strain evidence="1 2">PCBSB2203</strain>
    </source>
</reference>
<proteinExistence type="predicted"/>
<sequence>MEYTIVNRQINISDKKYWILSGELNNYTIKQLNQTISDMEDVFNGKYPSSSFYGEVVFCVEYDKSKAKIEYYSEYVGEEPTLDIYNMLKDFRDKLIKYESKQNV</sequence>
<protein>
    <recommendedName>
        <fullName evidence="3">DUF4288 domain-containing protein</fullName>
    </recommendedName>
</protein>